<dbReference type="KEGG" id="shd:SUTH_02946"/>
<accession>W0SIF8</accession>
<dbReference type="EMBL" id="AP012547">
    <property type="protein sequence ID" value="BAO30725.1"/>
    <property type="molecule type" value="Genomic_DNA"/>
</dbReference>
<feature type="region of interest" description="Disordered" evidence="1">
    <location>
        <begin position="1"/>
        <end position="27"/>
    </location>
</feature>
<keyword evidence="2" id="KW-1133">Transmembrane helix</keyword>
<feature type="transmembrane region" description="Helical" evidence="2">
    <location>
        <begin position="81"/>
        <end position="100"/>
    </location>
</feature>
<protein>
    <recommendedName>
        <fullName evidence="5">Transmembrane protein</fullName>
    </recommendedName>
</protein>
<dbReference type="Proteomes" id="UP000031637">
    <property type="component" value="Chromosome"/>
</dbReference>
<feature type="transmembrane region" description="Helical" evidence="2">
    <location>
        <begin position="251"/>
        <end position="272"/>
    </location>
</feature>
<name>W0SIF8_9PROT</name>
<evidence type="ECO:0000313" key="3">
    <source>
        <dbReference type="EMBL" id="BAO30725.1"/>
    </source>
</evidence>
<reference evidence="3 4" key="1">
    <citation type="journal article" date="2014" name="Syst. Appl. Microbiol.">
        <title>Complete genomes of freshwater sulfur oxidizers Sulfuricella denitrificans skB26 and Sulfuritalea hydrogenivorans sk43H: genetic insights into the sulfur oxidation pathway of betaproteobacteria.</title>
        <authorList>
            <person name="Watanabe T."/>
            <person name="Kojima H."/>
            <person name="Fukui M."/>
        </authorList>
    </citation>
    <scope>NUCLEOTIDE SEQUENCE [LARGE SCALE GENOMIC DNA]</scope>
    <source>
        <strain evidence="3">DSM22779</strain>
    </source>
</reference>
<gene>
    <name evidence="3" type="ORF">SUTH_02946</name>
</gene>
<evidence type="ECO:0000256" key="2">
    <source>
        <dbReference type="SAM" id="Phobius"/>
    </source>
</evidence>
<evidence type="ECO:0000313" key="4">
    <source>
        <dbReference type="Proteomes" id="UP000031637"/>
    </source>
</evidence>
<keyword evidence="2" id="KW-0472">Membrane</keyword>
<dbReference type="AlphaFoldDB" id="W0SIF8"/>
<keyword evidence="2" id="KW-0812">Transmembrane</keyword>
<evidence type="ECO:0000256" key="1">
    <source>
        <dbReference type="SAM" id="MobiDB-lite"/>
    </source>
</evidence>
<proteinExistence type="predicted"/>
<feature type="transmembrane region" description="Helical" evidence="2">
    <location>
        <begin position="186"/>
        <end position="205"/>
    </location>
</feature>
<organism evidence="3 4">
    <name type="scientific">Sulfuritalea hydrogenivorans sk43H</name>
    <dbReference type="NCBI Taxonomy" id="1223802"/>
    <lineage>
        <taxon>Bacteria</taxon>
        <taxon>Pseudomonadati</taxon>
        <taxon>Pseudomonadota</taxon>
        <taxon>Betaproteobacteria</taxon>
        <taxon>Nitrosomonadales</taxon>
        <taxon>Sterolibacteriaceae</taxon>
        <taxon>Sulfuritalea</taxon>
    </lineage>
</organism>
<sequence>MKPFSVAHSPMPTKPLSKNKSDSRPSRFTRRGEIDRLMRKLEWDGYPRLQMFLLVALTGGAGLLASFVLLHSGIEPMYVRYPVAVGCAYLVFLFLLWLWLRTKADDYVDGSFDLPDISSGGGCGSGVDAAPEFGGGAGGQFGGGGASGNFVVDDSLPSPSLPIGDGGVGSVGEAVGEVVGGADEGAIPLAVALLIAALVAVLLFATIYIVYLAPALFAELLVDGALSASLYRRMRGLQTRHWLESALHRTAVPFTITAVGLALIGYALHAYAPAAHTLGEVLRHFRMPES</sequence>
<evidence type="ECO:0008006" key="5">
    <source>
        <dbReference type="Google" id="ProtNLM"/>
    </source>
</evidence>
<dbReference type="HOGENOM" id="CLU_093864_0_0_4"/>
<feature type="transmembrane region" description="Helical" evidence="2">
    <location>
        <begin position="49"/>
        <end position="69"/>
    </location>
</feature>
<keyword evidence="4" id="KW-1185">Reference proteome</keyword>